<keyword evidence="3 7" id="KW-0227">DNA damage</keyword>
<evidence type="ECO:0000256" key="5">
    <source>
        <dbReference type="ARBA" id="ARBA00023204"/>
    </source>
</evidence>
<dbReference type="InterPro" id="IPR014854">
    <property type="entry name" value="Nse4_C"/>
</dbReference>
<evidence type="ECO:0000256" key="7">
    <source>
        <dbReference type="RuleBase" id="RU365071"/>
    </source>
</evidence>
<evidence type="ECO:0000256" key="8">
    <source>
        <dbReference type="SAM" id="MobiDB-lite"/>
    </source>
</evidence>
<feature type="region of interest" description="Disordered" evidence="8">
    <location>
        <begin position="1"/>
        <end position="24"/>
    </location>
</feature>
<sequence length="309" mass="35627">MFNGKNSSDSSSSTNTARSPRERKSCLKHALQQTKVLQEVINDSTINKLDEAINLVDNVTYETSIQEKVSNQQEVLIDSQMMTSSSKVLKTCTISLTKRMRDYDHIDFSQKLVKYLQEASEESQSPNWSLLERRVTKLFKRIANSSTLLGTLDPLEKKTIVRKKPEQRIASQVAQLTIPDKLVSNANAKDEDSVERTVRKIKKLITCYCKETEKPLDFFQLILHPDDFGRTIRNMLYVSFLVKDGVVKLRKDHRNLVVEPCHKEVNLQGKQSTNRMGTQNVISLNMEQWRILKKAYQVEQPMINFDEEN</sequence>
<evidence type="ECO:0000313" key="11">
    <source>
        <dbReference type="Proteomes" id="UP000078492"/>
    </source>
</evidence>
<keyword evidence="6 7" id="KW-0539">Nucleus</keyword>
<dbReference type="OrthoDB" id="361242at2759"/>
<evidence type="ECO:0000256" key="4">
    <source>
        <dbReference type="ARBA" id="ARBA00023172"/>
    </source>
</evidence>
<comment type="subcellular location">
    <subcellularLocation>
        <location evidence="1 7">Nucleus</location>
    </subcellularLocation>
</comment>
<dbReference type="KEGG" id="tcz:108762415"/>
<protein>
    <recommendedName>
        <fullName evidence="7">Non-structural maintenance of chromosomes element 4</fullName>
    </recommendedName>
</protein>
<dbReference type="PANTHER" id="PTHR16140:SF0">
    <property type="entry name" value="NON-STRUCTURAL MAINTENANCE OF CHROMOSOMES ELEMENT 4"/>
    <property type="match status" value="1"/>
</dbReference>
<dbReference type="GO" id="GO:0006310">
    <property type="term" value="P:DNA recombination"/>
    <property type="evidence" value="ECO:0007669"/>
    <property type="project" value="UniProtKB-UniRule"/>
</dbReference>
<evidence type="ECO:0000259" key="9">
    <source>
        <dbReference type="Pfam" id="PF08743"/>
    </source>
</evidence>
<comment type="function">
    <text evidence="7">Component of the SMC5-SMC6 complex, that promotes sister chromatid alignment after DNA damage and facilitates double-stranded DNA breaks (DSBs) repair via homologous recombination between sister chromatids.</text>
</comment>
<dbReference type="PANTHER" id="PTHR16140">
    <property type="entry name" value="NON-STRUCTURAL MAINTENANCE OF CHROMOSOMES ELEMENT 4"/>
    <property type="match status" value="1"/>
</dbReference>
<dbReference type="GO" id="GO:0005634">
    <property type="term" value="C:nucleus"/>
    <property type="evidence" value="ECO:0007669"/>
    <property type="project" value="UniProtKB-SubCell"/>
</dbReference>
<dbReference type="STRING" id="471704.A0A195DZW8"/>
<dbReference type="InterPro" id="IPR027786">
    <property type="entry name" value="Nse4/EID"/>
</dbReference>
<keyword evidence="5 7" id="KW-0234">DNA repair</keyword>
<dbReference type="AlphaFoldDB" id="A0A195DZW8"/>
<dbReference type="GO" id="GO:0006281">
    <property type="term" value="P:DNA repair"/>
    <property type="evidence" value="ECO:0007669"/>
    <property type="project" value="UniProtKB-UniRule"/>
</dbReference>
<comment type="subunit">
    <text evidence="7">Component of the SMC5-SMC6 complex.</text>
</comment>
<evidence type="ECO:0000256" key="3">
    <source>
        <dbReference type="ARBA" id="ARBA00022763"/>
    </source>
</evidence>
<keyword evidence="4 7" id="KW-0233">DNA recombination</keyword>
<accession>A0A195DZW8</accession>
<proteinExistence type="inferred from homology"/>
<keyword evidence="11" id="KW-1185">Reference proteome</keyword>
<dbReference type="Pfam" id="PF08743">
    <property type="entry name" value="Nse4_C"/>
    <property type="match status" value="1"/>
</dbReference>
<evidence type="ECO:0000256" key="1">
    <source>
        <dbReference type="ARBA" id="ARBA00004123"/>
    </source>
</evidence>
<dbReference type="GO" id="GO:0030915">
    <property type="term" value="C:Smc5-Smc6 complex"/>
    <property type="evidence" value="ECO:0007669"/>
    <property type="project" value="UniProtKB-UniRule"/>
</dbReference>
<evidence type="ECO:0000256" key="2">
    <source>
        <dbReference type="ARBA" id="ARBA00008997"/>
    </source>
</evidence>
<dbReference type="EMBL" id="KQ979955">
    <property type="protein sequence ID" value="KYN18455.1"/>
    <property type="molecule type" value="Genomic_DNA"/>
</dbReference>
<name>A0A195DZW8_9HYME</name>
<dbReference type="Proteomes" id="UP000078492">
    <property type="component" value="Unassembled WGS sequence"/>
</dbReference>
<feature type="domain" description="Non-structural maintenance of chromosome element 4 C-terminal" evidence="9">
    <location>
        <begin position="215"/>
        <end position="303"/>
    </location>
</feature>
<gene>
    <name evidence="10" type="ORF">ALC57_09135</name>
</gene>
<evidence type="ECO:0000256" key="6">
    <source>
        <dbReference type="ARBA" id="ARBA00023242"/>
    </source>
</evidence>
<reference evidence="10 11" key="1">
    <citation type="submission" date="2015-09" db="EMBL/GenBank/DDBJ databases">
        <title>Trachymyrmex cornetzi WGS genome.</title>
        <authorList>
            <person name="Nygaard S."/>
            <person name="Hu H."/>
            <person name="Boomsma J."/>
            <person name="Zhang G."/>
        </authorList>
    </citation>
    <scope>NUCLEOTIDE SEQUENCE [LARGE SCALE GENOMIC DNA]</scope>
    <source>
        <strain evidence="10">Tcor2-1</strain>
        <tissue evidence="10">Whole body</tissue>
    </source>
</reference>
<comment type="similarity">
    <text evidence="2 7">Belongs to the NSE4 family.</text>
</comment>
<evidence type="ECO:0000313" key="10">
    <source>
        <dbReference type="EMBL" id="KYN18455.1"/>
    </source>
</evidence>
<organism evidence="10 11">
    <name type="scientific">Trachymyrmex cornetzi</name>
    <dbReference type="NCBI Taxonomy" id="471704"/>
    <lineage>
        <taxon>Eukaryota</taxon>
        <taxon>Metazoa</taxon>
        <taxon>Ecdysozoa</taxon>
        <taxon>Arthropoda</taxon>
        <taxon>Hexapoda</taxon>
        <taxon>Insecta</taxon>
        <taxon>Pterygota</taxon>
        <taxon>Neoptera</taxon>
        <taxon>Endopterygota</taxon>
        <taxon>Hymenoptera</taxon>
        <taxon>Apocrita</taxon>
        <taxon>Aculeata</taxon>
        <taxon>Formicoidea</taxon>
        <taxon>Formicidae</taxon>
        <taxon>Myrmicinae</taxon>
        <taxon>Trachymyrmex</taxon>
    </lineage>
</organism>